<feature type="compositionally biased region" description="Polar residues" evidence="1">
    <location>
        <begin position="269"/>
        <end position="279"/>
    </location>
</feature>
<proteinExistence type="predicted"/>
<gene>
    <name evidence="2" type="ORF">H0G86_003257</name>
</gene>
<feature type="compositionally biased region" description="Low complexity" evidence="1">
    <location>
        <begin position="17"/>
        <end position="31"/>
    </location>
</feature>
<feature type="region of interest" description="Disordered" evidence="1">
    <location>
        <begin position="191"/>
        <end position="291"/>
    </location>
</feature>
<feature type="compositionally biased region" description="Basic and acidic residues" evidence="1">
    <location>
        <begin position="229"/>
        <end position="249"/>
    </location>
</feature>
<feature type="compositionally biased region" description="Basic and acidic residues" evidence="1">
    <location>
        <begin position="757"/>
        <end position="784"/>
    </location>
</feature>
<feature type="compositionally biased region" description="Basic and acidic residues" evidence="1">
    <location>
        <begin position="658"/>
        <end position="673"/>
    </location>
</feature>
<feature type="compositionally biased region" description="Basic and acidic residues" evidence="1">
    <location>
        <begin position="37"/>
        <end position="46"/>
    </location>
</feature>
<dbReference type="AlphaFoldDB" id="A0A8G0L558"/>
<feature type="compositionally biased region" description="Low complexity" evidence="1">
    <location>
        <begin position="250"/>
        <end position="268"/>
    </location>
</feature>
<dbReference type="EMBL" id="CP075865">
    <property type="protein sequence ID" value="QYS95992.1"/>
    <property type="molecule type" value="Genomic_DNA"/>
</dbReference>
<feature type="compositionally biased region" description="Low complexity" evidence="1">
    <location>
        <begin position="366"/>
        <end position="378"/>
    </location>
</feature>
<feature type="region of interest" description="Disordered" evidence="1">
    <location>
        <begin position="325"/>
        <end position="1057"/>
    </location>
</feature>
<feature type="compositionally biased region" description="Low complexity" evidence="1">
    <location>
        <begin position="491"/>
        <end position="508"/>
    </location>
</feature>
<dbReference type="Proteomes" id="UP000826661">
    <property type="component" value="Chromosome II"/>
</dbReference>
<name>A0A8G0L558_9HYPO</name>
<reference evidence="2 3" key="1">
    <citation type="journal article" date="2021" name="BMC Genomics">
        <title>Telomere-to-telomere genome assembly of asparaginase-producing Trichoderma simmonsii.</title>
        <authorList>
            <person name="Chung D."/>
            <person name="Kwon Y.M."/>
            <person name="Yang Y."/>
        </authorList>
    </citation>
    <scope>NUCLEOTIDE SEQUENCE [LARGE SCALE GENOMIC DNA]</scope>
    <source>
        <strain evidence="2 3">GH-Sj1</strain>
    </source>
</reference>
<feature type="compositionally biased region" description="Pro residues" evidence="1">
    <location>
        <begin position="554"/>
        <end position="564"/>
    </location>
</feature>
<feature type="compositionally biased region" description="Pro residues" evidence="1">
    <location>
        <begin position="1031"/>
        <end position="1045"/>
    </location>
</feature>
<evidence type="ECO:0000256" key="1">
    <source>
        <dbReference type="SAM" id="MobiDB-lite"/>
    </source>
</evidence>
<feature type="compositionally biased region" description="Low complexity" evidence="1">
    <location>
        <begin position="457"/>
        <end position="471"/>
    </location>
</feature>
<feature type="compositionally biased region" description="Basic and acidic residues" evidence="1">
    <location>
        <begin position="520"/>
        <end position="531"/>
    </location>
</feature>
<feature type="compositionally biased region" description="Basic and acidic residues" evidence="1">
    <location>
        <begin position="794"/>
        <end position="812"/>
    </location>
</feature>
<accession>A0A8G0L558</accession>
<feature type="region of interest" description="Disordered" evidence="1">
    <location>
        <begin position="74"/>
        <end position="95"/>
    </location>
</feature>
<protein>
    <submittedName>
        <fullName evidence="2">Uncharacterized protein</fullName>
    </submittedName>
</protein>
<organism evidence="2 3">
    <name type="scientific">Trichoderma simmonsii</name>
    <dbReference type="NCBI Taxonomy" id="1491479"/>
    <lineage>
        <taxon>Eukaryota</taxon>
        <taxon>Fungi</taxon>
        <taxon>Dikarya</taxon>
        <taxon>Ascomycota</taxon>
        <taxon>Pezizomycotina</taxon>
        <taxon>Sordariomycetes</taxon>
        <taxon>Hypocreomycetidae</taxon>
        <taxon>Hypocreales</taxon>
        <taxon>Hypocreaceae</taxon>
        <taxon>Trichoderma</taxon>
    </lineage>
</organism>
<feature type="compositionally biased region" description="Low complexity" evidence="1">
    <location>
        <begin position="596"/>
        <end position="613"/>
    </location>
</feature>
<evidence type="ECO:0000313" key="3">
    <source>
        <dbReference type="Proteomes" id="UP000826661"/>
    </source>
</evidence>
<feature type="region of interest" description="Disordered" evidence="1">
    <location>
        <begin position="123"/>
        <end position="152"/>
    </location>
</feature>
<evidence type="ECO:0000313" key="2">
    <source>
        <dbReference type="EMBL" id="QYS95992.1"/>
    </source>
</evidence>
<feature type="compositionally biased region" description="Polar residues" evidence="1">
    <location>
        <begin position="1013"/>
        <end position="1028"/>
    </location>
</feature>
<feature type="compositionally biased region" description="Low complexity" evidence="1">
    <location>
        <begin position="844"/>
        <end position="857"/>
    </location>
</feature>
<sequence>MNVFRNKKKGKEEPESVRPSMESESSSPFRMFSKKKGQSDDIKPDLDISTALPSTDDFRTSLLMTGLSARFSMLREQDDPTTKMGKASDDSVLFPRGQSNWGLGGGLQDIAEVESIRSPSISRLDGFNIDDATGSVMNRAKPVDGNNLFGGRQKVYRLPANGSSGKDGNMSSRTLLEDDVGLSAFQKWRLAEKERQNAEGGESNEAEYHESQSEFQSEPQSDSYLEPLQESHSELLSESRSETSRRRETSSTVSSVAARYSTATSVTSQGAPSVRDSQVTSSASTASAERVLRTKRLYEQGLNRDLHDQQSSAVSRMDFLSKGRPFASATPEVSASPTASLFGDRMLDRRPILAKASAPNLRSFTPSSASPSPNEPSSKFPVSATKSSFGIPPISPPMSEPEEHPLLTIQPNDRGKATAMGVFERPAEKYDDSTYAQRQLQLQQGRETPVNNHRSMESSASVSDSRSQSSSAMQRKPLENAEPTAAKTAASEDPSSFFDDSDTSSVLSGLLASGNPPRLSVERPNDGDHPAFKNSAIPAPLSLGPRVSGGLSPSPSPMSGPPQDSPTLPGSGLSGMVRAHLRSDSNASSIYGMPPQESEQSTVQTTVQNTSQTGLGLDYDRSPGSARSPGNARAMMSRSPSRHRTSNDNADREEEDEFARHLADGARRVREKLGSMVDPEMDKPSPTAVPSLESLKDVPPPRSNALGILKSKSSHTSLFDRQRDQSQPRAMKMVMSSTSGRNMSPSASRRGSAENMDDSRRGRSTQARERPSEDGASTDKEESVHVGLKAFRQARLELQKMKDLETTQRPSERPPLGSRVGSHDVGGPPPAMFNRKARDESRHGSGSRATSRAGSRAPSERERSGSEASNAGPPPLRPMRLRNGSNAYDDQYMPVSPPGSARSAGGIRQGPPSARQRPPYEAGQPSPMASPVGMGTRSRTGSLLGATASTPNLLLNAPAPPLPPINPRRKNALGRASEDDMQSPRVPGGFPGPDDSDDDTLASRRQKLRKATSEGTSLRSRNSPSSNGVRPPMPLQGPPMPPQGAIPPNNRFPGGLF</sequence>
<feature type="compositionally biased region" description="Low complexity" evidence="1">
    <location>
        <begin position="213"/>
        <end position="223"/>
    </location>
</feature>
<feature type="compositionally biased region" description="Basic and acidic residues" evidence="1">
    <location>
        <begin position="74"/>
        <end position="89"/>
    </location>
</feature>
<feature type="compositionally biased region" description="Low complexity" evidence="1">
    <location>
        <begin position="540"/>
        <end position="553"/>
    </location>
</feature>
<feature type="compositionally biased region" description="Polar residues" evidence="1">
    <location>
        <begin position="735"/>
        <end position="749"/>
    </location>
</feature>
<keyword evidence="3" id="KW-1185">Reference proteome</keyword>
<feature type="region of interest" description="Disordered" evidence="1">
    <location>
        <begin position="1"/>
        <end position="53"/>
    </location>
</feature>
<feature type="compositionally biased region" description="Polar residues" evidence="1">
    <location>
        <begin position="434"/>
        <end position="453"/>
    </location>
</feature>